<dbReference type="InterPro" id="IPR045853">
    <property type="entry name" value="Pep_chain_release_fac_I_sf"/>
</dbReference>
<keyword evidence="2" id="KW-0648">Protein biosynthesis</keyword>
<dbReference type="GeneID" id="112273951"/>
<comment type="similarity">
    <text evidence="1">Belongs to the prokaryotic/mitochondrial release factor family.</text>
</comment>
<evidence type="ECO:0000313" key="4">
    <source>
        <dbReference type="EMBL" id="PNR31897.1"/>
    </source>
</evidence>
<dbReference type="Gene3D" id="3.30.160.20">
    <property type="match status" value="1"/>
</dbReference>
<dbReference type="GO" id="GO:0016149">
    <property type="term" value="F:translation release factor activity, codon specific"/>
    <property type="evidence" value="ECO:0007669"/>
    <property type="project" value="InterPro"/>
</dbReference>
<accession>A0A2K1IRK0</accession>
<proteinExistence type="inferred from homology"/>
<dbReference type="InterPro" id="IPR000352">
    <property type="entry name" value="Pep_chain_release_fac_I"/>
</dbReference>
<dbReference type="Gene3D" id="3.30.70.1660">
    <property type="match status" value="1"/>
</dbReference>
<dbReference type="EMBL" id="ABEU02000021">
    <property type="protein sequence ID" value="PNR31897.1"/>
    <property type="molecule type" value="Genomic_DNA"/>
</dbReference>
<dbReference type="PANTHER" id="PTHR43116">
    <property type="entry name" value="PEPTIDE CHAIN RELEASE FACTOR 2"/>
    <property type="match status" value="1"/>
</dbReference>
<organism evidence="4">
    <name type="scientific">Physcomitrium patens</name>
    <name type="common">Spreading-leaved earth moss</name>
    <name type="synonym">Physcomitrella patens</name>
    <dbReference type="NCBI Taxonomy" id="3218"/>
    <lineage>
        <taxon>Eukaryota</taxon>
        <taxon>Viridiplantae</taxon>
        <taxon>Streptophyta</taxon>
        <taxon>Embryophyta</taxon>
        <taxon>Bryophyta</taxon>
        <taxon>Bryophytina</taxon>
        <taxon>Bryopsida</taxon>
        <taxon>Funariidae</taxon>
        <taxon>Funariales</taxon>
        <taxon>Funariaceae</taxon>
        <taxon>Physcomitrium</taxon>
    </lineage>
</organism>
<dbReference type="Pfam" id="PF03462">
    <property type="entry name" value="PCRF"/>
    <property type="match status" value="1"/>
</dbReference>
<evidence type="ECO:0000256" key="1">
    <source>
        <dbReference type="ARBA" id="ARBA00010835"/>
    </source>
</evidence>
<protein>
    <recommendedName>
        <fullName evidence="3">Prokaryotic-type class I peptide chain release factors domain-containing protein</fullName>
    </recommendedName>
</protein>
<name>A0A2K1IRK0_PHYPA</name>
<dbReference type="EnsemblPlants" id="Pp3c21_10940V3.1">
    <property type="protein sequence ID" value="Pp3c21_10940V3.1"/>
    <property type="gene ID" value="Pp3c21_10940"/>
</dbReference>
<dbReference type="InterPro" id="IPR005139">
    <property type="entry name" value="PCRF"/>
</dbReference>
<dbReference type="PROSITE" id="PS00745">
    <property type="entry name" value="RF_PROK_I"/>
    <property type="match status" value="1"/>
</dbReference>
<dbReference type="FunFam" id="3.30.160.20:FF:000004">
    <property type="entry name" value="Peptide chain release factor 1"/>
    <property type="match status" value="1"/>
</dbReference>
<feature type="domain" description="Prokaryotic-type class I peptide chain release factors" evidence="3">
    <location>
        <begin position="310"/>
        <end position="326"/>
    </location>
</feature>
<dbReference type="PANTHER" id="PTHR43116:SF3">
    <property type="entry name" value="CLASS I PEPTIDE CHAIN RELEASE FACTOR"/>
    <property type="match status" value="1"/>
</dbReference>
<dbReference type="InterPro" id="IPR004374">
    <property type="entry name" value="PrfB"/>
</dbReference>
<dbReference type="SUPFAM" id="SSF75620">
    <property type="entry name" value="Release factor"/>
    <property type="match status" value="1"/>
</dbReference>
<reference evidence="5" key="3">
    <citation type="submission" date="2020-12" db="UniProtKB">
        <authorList>
            <consortium name="EnsemblPlants"/>
        </authorList>
    </citation>
    <scope>IDENTIFICATION</scope>
</reference>
<dbReference type="Proteomes" id="UP000006727">
    <property type="component" value="Chromosome 21"/>
</dbReference>
<dbReference type="RefSeq" id="XP_024358813.1">
    <property type="nucleotide sequence ID" value="XM_024503045.2"/>
</dbReference>
<dbReference type="PaxDb" id="3218-PP1S235_88V6.1"/>
<evidence type="ECO:0000256" key="2">
    <source>
        <dbReference type="ARBA" id="ARBA00022917"/>
    </source>
</evidence>
<evidence type="ECO:0000313" key="5">
    <source>
        <dbReference type="EnsemblPlants" id="Pp3c21_10940V3.1"/>
    </source>
</evidence>
<gene>
    <name evidence="5" type="primary">LOC112273951</name>
    <name evidence="4" type="ORF">PHYPA_026020</name>
</gene>
<sequence length="433" mass="48030">MWAAAAGRRVASVVLRRSWESLCTQGQRALFTAGFRECEDRSDNDRMRERGGAAEVIARGWQVSPESESDWRSHAAAVARSIDLIKARLEWKKLLARVQELDVELAKPNLWENAAKAGQFSRERGALSGQVKSVISMEDELLEHVGLAELAHEENDTQVVTDVTQGLAELRKTASERELVALLSGEHDSRSCFIEVQAGAGGTESMDWAAMVMRMYRMWAQTRDYEVTVVDEMPGEEAGIKRATIRVDGLYAYGYAKTEAGVHRLVRISPFDAGKRRHTSFAAVAVIPALDESEVSIEIGESDLRIERFRAGGAGGQHVNKTESAVRIIHIPTGIVTQCQADRSQHRNKATALSMLQSRLHQMEVTRRAKANAQHTQSLSDVSWGNQIRSYVLQPYQMVKDLRTNYEVSDPSSILDGEIDGFIMAYLASSSAP</sequence>
<evidence type="ECO:0000313" key="6">
    <source>
        <dbReference type="Proteomes" id="UP000006727"/>
    </source>
</evidence>
<dbReference type="GO" id="GO:0005737">
    <property type="term" value="C:cytoplasm"/>
    <property type="evidence" value="ECO:0007669"/>
    <property type="project" value="InterPro"/>
</dbReference>
<dbReference type="Gene3D" id="1.20.58.410">
    <property type="entry name" value="Release factor"/>
    <property type="match status" value="1"/>
</dbReference>
<keyword evidence="6" id="KW-1185">Reference proteome</keyword>
<dbReference type="STRING" id="3218.A0A2K1IRK0"/>
<dbReference type="SMART" id="SM00937">
    <property type="entry name" value="PCRF"/>
    <property type="match status" value="1"/>
</dbReference>
<dbReference type="AlphaFoldDB" id="A0A2K1IRK0"/>
<dbReference type="OrthoDB" id="2019491at2759"/>
<dbReference type="OMA" id="LNKADLW"/>
<dbReference type="Gramene" id="Pp3c21_10940V3.3">
    <property type="protein sequence ID" value="Pp3c21_10940V3.3"/>
    <property type="gene ID" value="Pp3c21_10940"/>
</dbReference>
<dbReference type="EnsemblPlants" id="Pp3c21_10940V3.3">
    <property type="protein sequence ID" value="Pp3c21_10940V3.3"/>
    <property type="gene ID" value="Pp3c21_10940"/>
</dbReference>
<dbReference type="Pfam" id="PF00472">
    <property type="entry name" value="RF-1"/>
    <property type="match status" value="1"/>
</dbReference>
<reference evidence="4 6" key="2">
    <citation type="journal article" date="2018" name="Plant J.">
        <title>The Physcomitrella patens chromosome-scale assembly reveals moss genome structure and evolution.</title>
        <authorList>
            <person name="Lang D."/>
            <person name="Ullrich K.K."/>
            <person name="Murat F."/>
            <person name="Fuchs J."/>
            <person name="Jenkins J."/>
            <person name="Haas F.B."/>
            <person name="Piednoel M."/>
            <person name="Gundlach H."/>
            <person name="Van Bel M."/>
            <person name="Meyberg R."/>
            <person name="Vives C."/>
            <person name="Morata J."/>
            <person name="Symeonidi A."/>
            <person name="Hiss M."/>
            <person name="Muchero W."/>
            <person name="Kamisugi Y."/>
            <person name="Saleh O."/>
            <person name="Blanc G."/>
            <person name="Decker E.L."/>
            <person name="van Gessel N."/>
            <person name="Grimwood J."/>
            <person name="Hayes R.D."/>
            <person name="Graham S.W."/>
            <person name="Gunter L.E."/>
            <person name="McDaniel S.F."/>
            <person name="Hoernstein S.N.W."/>
            <person name="Larsson A."/>
            <person name="Li F.W."/>
            <person name="Perroud P.F."/>
            <person name="Phillips J."/>
            <person name="Ranjan P."/>
            <person name="Rokshar D.S."/>
            <person name="Rothfels C.J."/>
            <person name="Schneider L."/>
            <person name="Shu S."/>
            <person name="Stevenson D.W."/>
            <person name="Thummler F."/>
            <person name="Tillich M."/>
            <person name="Villarreal Aguilar J.C."/>
            <person name="Widiez T."/>
            <person name="Wong G.K."/>
            <person name="Wymore A."/>
            <person name="Zhang Y."/>
            <person name="Zimmer A.D."/>
            <person name="Quatrano R.S."/>
            <person name="Mayer K.F.X."/>
            <person name="Goodstein D."/>
            <person name="Casacuberta J.M."/>
            <person name="Vandepoele K."/>
            <person name="Reski R."/>
            <person name="Cuming A.C."/>
            <person name="Tuskan G.A."/>
            <person name="Maumus F."/>
            <person name="Salse J."/>
            <person name="Schmutz J."/>
            <person name="Rensing S.A."/>
        </authorList>
    </citation>
    <scope>NUCLEOTIDE SEQUENCE [LARGE SCALE GENOMIC DNA]</scope>
    <source>
        <strain evidence="5 6">cv. Gransden 2004</strain>
    </source>
</reference>
<dbReference type="Gramene" id="Pp3c21_10940V3.1">
    <property type="protein sequence ID" value="Pp3c21_10940V3.1"/>
    <property type="gene ID" value="Pp3c21_10940"/>
</dbReference>
<dbReference type="NCBIfam" id="TIGR00020">
    <property type="entry name" value="prfB"/>
    <property type="match status" value="1"/>
</dbReference>
<dbReference type="HAMAP" id="MF_00094">
    <property type="entry name" value="Rel_fac_2"/>
    <property type="match status" value="1"/>
</dbReference>
<reference evidence="4 6" key="1">
    <citation type="journal article" date="2008" name="Science">
        <title>The Physcomitrella genome reveals evolutionary insights into the conquest of land by plants.</title>
        <authorList>
            <person name="Rensing S."/>
            <person name="Lang D."/>
            <person name="Zimmer A."/>
            <person name="Terry A."/>
            <person name="Salamov A."/>
            <person name="Shapiro H."/>
            <person name="Nishiyama T."/>
            <person name="Perroud P.-F."/>
            <person name="Lindquist E."/>
            <person name="Kamisugi Y."/>
            <person name="Tanahashi T."/>
            <person name="Sakakibara K."/>
            <person name="Fujita T."/>
            <person name="Oishi K."/>
            <person name="Shin-I T."/>
            <person name="Kuroki Y."/>
            <person name="Toyoda A."/>
            <person name="Suzuki Y."/>
            <person name="Hashimoto A."/>
            <person name="Yamaguchi K."/>
            <person name="Sugano A."/>
            <person name="Kohara Y."/>
            <person name="Fujiyama A."/>
            <person name="Anterola A."/>
            <person name="Aoki S."/>
            <person name="Ashton N."/>
            <person name="Barbazuk W.B."/>
            <person name="Barker E."/>
            <person name="Bennetzen J."/>
            <person name="Bezanilla M."/>
            <person name="Blankenship R."/>
            <person name="Cho S.H."/>
            <person name="Dutcher S."/>
            <person name="Estelle M."/>
            <person name="Fawcett J.A."/>
            <person name="Gundlach H."/>
            <person name="Hanada K."/>
            <person name="Heyl A."/>
            <person name="Hicks K.A."/>
            <person name="Hugh J."/>
            <person name="Lohr M."/>
            <person name="Mayer K."/>
            <person name="Melkozernov A."/>
            <person name="Murata T."/>
            <person name="Nelson D."/>
            <person name="Pils B."/>
            <person name="Prigge M."/>
            <person name="Reiss B."/>
            <person name="Renner T."/>
            <person name="Rombauts S."/>
            <person name="Rushton P."/>
            <person name="Sanderfoot A."/>
            <person name="Schween G."/>
            <person name="Shiu S.-H."/>
            <person name="Stueber K."/>
            <person name="Theodoulou F.L."/>
            <person name="Tu H."/>
            <person name="Van de Peer Y."/>
            <person name="Verrier P.J."/>
            <person name="Waters E."/>
            <person name="Wood A."/>
            <person name="Yang L."/>
            <person name="Cove D."/>
            <person name="Cuming A."/>
            <person name="Hasebe M."/>
            <person name="Lucas S."/>
            <person name="Mishler D.B."/>
            <person name="Reski R."/>
            <person name="Grigoriev I."/>
            <person name="Quatrano R.S."/>
            <person name="Boore J.L."/>
        </authorList>
    </citation>
    <scope>NUCLEOTIDE SEQUENCE [LARGE SCALE GENOMIC DNA]</scope>
    <source>
        <strain evidence="5 6">cv. Gransden 2004</strain>
    </source>
</reference>
<evidence type="ECO:0000259" key="3">
    <source>
        <dbReference type="PROSITE" id="PS00745"/>
    </source>
</evidence>